<dbReference type="Proteomes" id="UP000465360">
    <property type="component" value="Unassembled WGS sequence"/>
</dbReference>
<keyword evidence="3" id="KW-1185">Reference proteome</keyword>
<accession>A0A7I9YY24</accession>
<proteinExistence type="predicted"/>
<sequence>MTPITHWGNVLVSLVMSVVTCGFWLPVWLFQTLRKPQVETLFIDEYGNQHWEDKKISTAQRVWTVIVIFLILYWIVQLSDFINGINDHHPQHQWRH</sequence>
<feature type="transmembrane region" description="Helical" evidence="1">
    <location>
        <begin position="58"/>
        <end position="76"/>
    </location>
</feature>
<feature type="transmembrane region" description="Helical" evidence="1">
    <location>
        <begin position="6"/>
        <end position="30"/>
    </location>
</feature>
<gene>
    <name evidence="2" type="ORF">MBOU_55450</name>
</gene>
<dbReference type="RefSeq" id="WP_263992040.1">
    <property type="nucleotide sequence ID" value="NZ_JACKSX010000069.1"/>
</dbReference>
<dbReference type="EMBL" id="BLKZ01000002">
    <property type="protein sequence ID" value="GFG93503.1"/>
    <property type="molecule type" value="Genomic_DNA"/>
</dbReference>
<evidence type="ECO:0000256" key="1">
    <source>
        <dbReference type="SAM" id="Phobius"/>
    </source>
</evidence>
<evidence type="ECO:0000313" key="3">
    <source>
        <dbReference type="Proteomes" id="UP000465360"/>
    </source>
</evidence>
<keyword evidence="1" id="KW-0472">Membrane</keyword>
<evidence type="ECO:0000313" key="2">
    <source>
        <dbReference type="EMBL" id="GFG93503.1"/>
    </source>
</evidence>
<protein>
    <submittedName>
        <fullName evidence="2">Uncharacterized protein</fullName>
    </submittedName>
</protein>
<organism evidence="2 3">
    <name type="scientific">Mycobacterium bourgelatii</name>
    <dbReference type="NCBI Taxonomy" id="1273442"/>
    <lineage>
        <taxon>Bacteria</taxon>
        <taxon>Bacillati</taxon>
        <taxon>Actinomycetota</taxon>
        <taxon>Actinomycetes</taxon>
        <taxon>Mycobacteriales</taxon>
        <taxon>Mycobacteriaceae</taxon>
        <taxon>Mycobacterium</taxon>
    </lineage>
</organism>
<keyword evidence="1" id="KW-1133">Transmembrane helix</keyword>
<dbReference type="AlphaFoldDB" id="A0A7I9YY24"/>
<reference evidence="2 3" key="1">
    <citation type="journal article" date="2019" name="Emerg. Microbes Infect.">
        <title>Comprehensive subspecies identification of 175 nontuberculous mycobacteria species based on 7547 genomic profiles.</title>
        <authorList>
            <person name="Matsumoto Y."/>
            <person name="Kinjo T."/>
            <person name="Motooka D."/>
            <person name="Nabeya D."/>
            <person name="Jung N."/>
            <person name="Uechi K."/>
            <person name="Horii T."/>
            <person name="Iida T."/>
            <person name="Fujita J."/>
            <person name="Nakamura S."/>
        </authorList>
    </citation>
    <scope>NUCLEOTIDE SEQUENCE [LARGE SCALE GENOMIC DNA]</scope>
    <source>
        <strain evidence="2 3">JCM 30725</strain>
    </source>
</reference>
<name>A0A7I9YY24_MYCBU</name>
<comment type="caution">
    <text evidence="2">The sequence shown here is derived from an EMBL/GenBank/DDBJ whole genome shotgun (WGS) entry which is preliminary data.</text>
</comment>
<keyword evidence="1" id="KW-0812">Transmembrane</keyword>